<comment type="pathway">
    <text evidence="3 12">Metabolic intermediate biosynthesis; 5-phospho-alpha-D-ribose 1-diphosphate biosynthesis; 5-phospho-alpha-D-ribose 1-diphosphate from D-ribose 5-phosphate (route II): step 3/3.</text>
</comment>
<keyword evidence="6 11" id="KW-0328">Glycosyltransferase</keyword>
<reference evidence="14 15" key="1">
    <citation type="submission" date="2017-07" db="EMBL/GenBank/DDBJ databases">
        <title>Draft Genome Sequences of Select Purple Nonsulfur Bacteria.</title>
        <authorList>
            <person name="Lasarre B."/>
            <person name="Mckinlay J.B."/>
        </authorList>
    </citation>
    <scope>NUCLEOTIDE SEQUENCE [LARGE SCALE GENOMIC DNA]</scope>
    <source>
        <strain evidence="14 15">DSM 11907</strain>
    </source>
</reference>
<dbReference type="InterPro" id="IPR000053">
    <property type="entry name" value="Thymidine/pyrmidine_PPase"/>
</dbReference>
<dbReference type="GO" id="GO:0009032">
    <property type="term" value="F:thymidine phosphorylase activity"/>
    <property type="evidence" value="ECO:0007669"/>
    <property type="project" value="UniProtKB-UniRule"/>
</dbReference>
<evidence type="ECO:0000256" key="9">
    <source>
        <dbReference type="ARBA" id="ARBA00022840"/>
    </source>
</evidence>
<dbReference type="InterPro" id="IPR027417">
    <property type="entry name" value="P-loop_NTPase"/>
</dbReference>
<comment type="similarity">
    <text evidence="5">In the C-terminal section; belongs to the thymidine/pyrimidine-nucleoside phosphorylase family. Type 2 subfamily.</text>
</comment>
<name>A0A327KS15_9BRAD</name>
<dbReference type="EMBL" id="NPEU01000051">
    <property type="protein sequence ID" value="RAI40082.1"/>
    <property type="molecule type" value="Genomic_DNA"/>
</dbReference>
<dbReference type="InterPro" id="IPR028579">
    <property type="entry name" value="Thym_Pase_Put"/>
</dbReference>
<evidence type="ECO:0000256" key="7">
    <source>
        <dbReference type="ARBA" id="ARBA00022679"/>
    </source>
</evidence>
<dbReference type="Proteomes" id="UP000248863">
    <property type="component" value="Unassembled WGS sequence"/>
</dbReference>
<dbReference type="InterPro" id="IPR013466">
    <property type="entry name" value="Thymidine/AMP_Pase"/>
</dbReference>
<dbReference type="GO" id="GO:0006213">
    <property type="term" value="P:pyrimidine nucleoside metabolic process"/>
    <property type="evidence" value="ECO:0007669"/>
    <property type="project" value="InterPro"/>
</dbReference>
<dbReference type="HAMAP" id="MF_00703">
    <property type="entry name" value="Thymid_phosp_2"/>
    <property type="match status" value="1"/>
</dbReference>
<evidence type="ECO:0000256" key="12">
    <source>
        <dbReference type="HAMAP-Rule" id="MF_00836"/>
    </source>
</evidence>
<comment type="caution">
    <text evidence="14">The sequence shown here is derived from an EMBL/GenBank/DDBJ whole genome shotgun (WGS) entry which is preliminary data.</text>
</comment>
<dbReference type="InterPro" id="IPR017872">
    <property type="entry name" value="Pyrmidine_PPase_CS"/>
</dbReference>
<dbReference type="PROSITE" id="PS00647">
    <property type="entry name" value="THYMID_PHOSPHORYLASE"/>
    <property type="match status" value="1"/>
</dbReference>
<evidence type="ECO:0000313" key="15">
    <source>
        <dbReference type="Proteomes" id="UP000248863"/>
    </source>
</evidence>
<dbReference type="Pfam" id="PF07831">
    <property type="entry name" value="PYNP_C"/>
    <property type="match status" value="1"/>
</dbReference>
<dbReference type="SUPFAM" id="SSF54680">
    <property type="entry name" value="Pyrimidine nucleoside phosphorylase C-terminal domain"/>
    <property type="match status" value="1"/>
</dbReference>
<dbReference type="InterPro" id="IPR012699">
    <property type="entry name" value="PhnN"/>
</dbReference>
<keyword evidence="9 12" id="KW-0067">ATP-binding</keyword>
<dbReference type="GO" id="GO:0005524">
    <property type="term" value="F:ATP binding"/>
    <property type="evidence" value="ECO:0007669"/>
    <property type="project" value="UniProtKB-KW"/>
</dbReference>
<dbReference type="EC" id="2.7.4.23" evidence="12"/>
<dbReference type="Gene3D" id="1.20.970.50">
    <property type="match status" value="1"/>
</dbReference>
<feature type="binding site" evidence="12">
    <location>
        <begin position="11"/>
        <end position="18"/>
    </location>
    <ligand>
        <name>ATP</name>
        <dbReference type="ChEBI" id="CHEBI:30616"/>
    </ligand>
</feature>
<dbReference type="GO" id="GO:0019634">
    <property type="term" value="P:organic phosphonate metabolic process"/>
    <property type="evidence" value="ECO:0007669"/>
    <property type="project" value="UniProtKB-UniRule"/>
</dbReference>
<evidence type="ECO:0000259" key="13">
    <source>
        <dbReference type="SMART" id="SM00941"/>
    </source>
</evidence>
<dbReference type="Gene3D" id="3.90.1170.30">
    <property type="entry name" value="Pyrimidine nucleoside phosphorylase-like, C-terminal domain"/>
    <property type="match status" value="1"/>
</dbReference>
<dbReference type="OrthoDB" id="341217at2"/>
<evidence type="ECO:0000256" key="8">
    <source>
        <dbReference type="ARBA" id="ARBA00022741"/>
    </source>
</evidence>
<gene>
    <name evidence="12 14" type="primary">phnN</name>
    <name evidence="14" type="ORF">CH338_07355</name>
</gene>
<keyword evidence="15" id="KW-1185">Reference proteome</keyword>
<dbReference type="PANTHER" id="PTHR10515">
    <property type="entry name" value="THYMIDINE PHOSPHORYLASE"/>
    <property type="match status" value="1"/>
</dbReference>
<dbReference type="HAMAP" id="MF_00836">
    <property type="entry name" value="PhnN"/>
    <property type="match status" value="1"/>
</dbReference>
<dbReference type="NCBIfam" id="NF003338">
    <property type="entry name" value="PRK04350.1"/>
    <property type="match status" value="1"/>
</dbReference>
<comment type="catalytic activity">
    <reaction evidence="10 11">
        <text>thymidine + phosphate = 2-deoxy-alpha-D-ribose 1-phosphate + thymine</text>
        <dbReference type="Rhea" id="RHEA:16037"/>
        <dbReference type="ChEBI" id="CHEBI:17748"/>
        <dbReference type="ChEBI" id="CHEBI:17821"/>
        <dbReference type="ChEBI" id="CHEBI:43474"/>
        <dbReference type="ChEBI" id="CHEBI:57259"/>
        <dbReference type="EC" id="2.4.2.4"/>
    </reaction>
</comment>
<dbReference type="InterPro" id="IPR036320">
    <property type="entry name" value="Glycosyl_Trfase_fam3_N_dom_sf"/>
</dbReference>
<dbReference type="GO" id="GO:0033863">
    <property type="term" value="F:ribose 1,5-bisphosphate phosphokinase activity"/>
    <property type="evidence" value="ECO:0007669"/>
    <property type="project" value="UniProtKB-UniRule"/>
</dbReference>
<dbReference type="GO" id="GO:0006015">
    <property type="term" value="P:5-phosphoribose 1-diphosphate biosynthetic process"/>
    <property type="evidence" value="ECO:0007669"/>
    <property type="project" value="UniProtKB-UniRule"/>
</dbReference>
<dbReference type="Pfam" id="PF02885">
    <property type="entry name" value="Glycos_trans_3N"/>
    <property type="match status" value="1"/>
</dbReference>
<dbReference type="GO" id="GO:0005829">
    <property type="term" value="C:cytosol"/>
    <property type="evidence" value="ECO:0007669"/>
    <property type="project" value="TreeGrafter"/>
</dbReference>
<dbReference type="InterPro" id="IPR013102">
    <property type="entry name" value="PYNP_C"/>
</dbReference>
<keyword evidence="7 11" id="KW-0808">Transferase</keyword>
<comment type="similarity">
    <text evidence="4">In the N-terminal section; belongs to the ribose 1,5-bisphosphokinase family.</text>
</comment>
<evidence type="ECO:0000256" key="1">
    <source>
        <dbReference type="ARBA" id="ARBA00000373"/>
    </source>
</evidence>
<dbReference type="AlphaFoldDB" id="A0A327KS15"/>
<dbReference type="RefSeq" id="WP_111356482.1">
    <property type="nucleotide sequence ID" value="NZ_NHSK01000238.1"/>
</dbReference>
<comment type="similarity">
    <text evidence="12">Belongs to the ribose 1,5-bisphosphokinase family.</text>
</comment>
<dbReference type="SUPFAM" id="SSF52418">
    <property type="entry name" value="Nucleoside phosphorylase/phosphoribosyltransferase catalytic domain"/>
    <property type="match status" value="1"/>
</dbReference>
<evidence type="ECO:0000256" key="4">
    <source>
        <dbReference type="ARBA" id="ARBA00005935"/>
    </source>
</evidence>
<dbReference type="InterPro" id="IPR000312">
    <property type="entry name" value="Glycosyl_Trfase_fam3"/>
</dbReference>
<keyword evidence="8 12" id="KW-0547">Nucleotide-binding</keyword>
<dbReference type="UniPathway" id="UPA00087">
    <property type="reaction ID" value="UER00175"/>
</dbReference>
<evidence type="ECO:0000256" key="6">
    <source>
        <dbReference type="ARBA" id="ARBA00022676"/>
    </source>
</evidence>
<evidence type="ECO:0000256" key="2">
    <source>
        <dbReference type="ARBA" id="ARBA00002554"/>
    </source>
</evidence>
<dbReference type="Gene3D" id="3.40.50.300">
    <property type="entry name" value="P-loop containing nucleotide triphosphate hydrolases"/>
    <property type="match status" value="1"/>
</dbReference>
<evidence type="ECO:0000256" key="5">
    <source>
        <dbReference type="ARBA" id="ARBA00008689"/>
    </source>
</evidence>
<comment type="similarity">
    <text evidence="11">Belongs to the thymidine/pyrimidine-nucleoside phosphorylase family. Type 2 subfamily.</text>
</comment>
<comment type="function">
    <text evidence="2 12">Catalyzes the phosphorylation of ribose 1,5-bisphosphate to 5-phospho-D-ribosyl alpha-1-diphosphate (PRPP).</text>
</comment>
<sequence length="685" mass="71542">MTSGLLFFVVGPSGSGKDTLLDGARTVLADTGRFVFARRVITRPADAGGEAHEAVDDATFAAMKGAGAFLIDWDAHGLRYGVPARCLDDLARGVHVVANGSRAVVAELLARLPDLVVVEITTPPDILAQRLAARGRESADVIRARLDRTTPPFPEAATVVRVANDSTPAVGIECFVAALEAQTVRLRLGRLPIAAGQRALAVLPRDCATVRADDYLGPGRIDLAARGRSVRAEVAIAEPGTLPADSVGLTREVFDRLGLPEGTPVVLTRTPTPASRTALRKKIRGGTLDEAEYARVVGDIVEGRYPDSEVAGFLVAADRGLDDDEVLALAKVRARFASRIAWGEPIVADKHSMGGIPGSRVTMVLVPIVAAHGLAIPKTSSRAITSAAGTADAMETLARVDLDADDVRRVVEQARGCVAWNGRLNHSTLDDVMNAITRPLGLESTRWSVASILSKKLAAGATHVVVDLPYGPRARIKSLVEATTLARLFERVGAGLGLAVEAVPTDGTAPIGRGIGPALEARDVIWVLENNPEAPADLRDKVLHFASRILAWDPALGDRDAARRRAEDLLGSGAARAALDRIIQAQGAREPVRPGRLTHTVVASRAGVVADIDGFAVAGIARVAGAPLDKSAGIDLRAGVGDAVGRGDPLFVIHASAASDLEAAARLAADFSGFTIGETTALSAG</sequence>
<dbReference type="SUPFAM" id="SSF52540">
    <property type="entry name" value="P-loop containing nucleoside triphosphate hydrolases"/>
    <property type="match status" value="1"/>
</dbReference>
<evidence type="ECO:0000256" key="3">
    <source>
        <dbReference type="ARBA" id="ARBA00005069"/>
    </source>
</evidence>
<comment type="catalytic activity">
    <reaction evidence="1 12">
        <text>alpha-D-ribose 1,5-bisphosphate + ATP = 5-phospho-alpha-D-ribose 1-diphosphate + ADP</text>
        <dbReference type="Rhea" id="RHEA:20109"/>
        <dbReference type="ChEBI" id="CHEBI:30616"/>
        <dbReference type="ChEBI" id="CHEBI:58017"/>
        <dbReference type="ChEBI" id="CHEBI:68688"/>
        <dbReference type="ChEBI" id="CHEBI:456216"/>
        <dbReference type="EC" id="2.7.4.23"/>
    </reaction>
</comment>
<evidence type="ECO:0000313" key="14">
    <source>
        <dbReference type="EMBL" id="RAI40082.1"/>
    </source>
</evidence>
<evidence type="ECO:0000256" key="10">
    <source>
        <dbReference type="ARBA" id="ARBA00048550"/>
    </source>
</evidence>
<dbReference type="InterPro" id="IPR035902">
    <property type="entry name" value="Nuc_phospho_transferase"/>
</dbReference>
<dbReference type="Pfam" id="PF00591">
    <property type="entry name" value="Glycos_transf_3"/>
    <property type="match status" value="1"/>
</dbReference>
<dbReference type="PANTHER" id="PTHR10515:SF0">
    <property type="entry name" value="THYMIDINE PHOSPHORYLASE"/>
    <property type="match status" value="1"/>
</dbReference>
<dbReference type="GO" id="GO:0004645">
    <property type="term" value="F:1,4-alpha-oligoglucan phosphorylase activity"/>
    <property type="evidence" value="ECO:0007669"/>
    <property type="project" value="InterPro"/>
</dbReference>
<dbReference type="NCBIfam" id="TIGR02322">
    <property type="entry name" value="phosphon_PhnN"/>
    <property type="match status" value="1"/>
</dbReference>
<feature type="domain" description="Pyrimidine nucleoside phosphorylase C-terminal" evidence="13">
    <location>
        <begin position="608"/>
        <end position="675"/>
    </location>
</feature>
<accession>A0A327KS15</accession>
<dbReference type="GO" id="GO:0006206">
    <property type="term" value="P:pyrimidine nucleobase metabolic process"/>
    <property type="evidence" value="ECO:0007669"/>
    <property type="project" value="InterPro"/>
</dbReference>
<dbReference type="SUPFAM" id="SSF47648">
    <property type="entry name" value="Nucleoside phosphorylase/phosphoribosyltransferase N-terminal domain"/>
    <property type="match status" value="1"/>
</dbReference>
<dbReference type="InterPro" id="IPR017459">
    <property type="entry name" value="Glycosyl_Trfase_fam3_N_dom"/>
</dbReference>
<dbReference type="EC" id="2.4.2.4" evidence="11"/>
<dbReference type="Gene3D" id="3.40.1030.10">
    <property type="entry name" value="Nucleoside phosphorylase/phosphoribosyltransferase catalytic domain"/>
    <property type="match status" value="1"/>
</dbReference>
<protein>
    <recommendedName>
        <fullName evidence="11 12">Multifunctional fusion protein</fullName>
    </recommendedName>
    <domain>
        <recommendedName>
            <fullName evidence="11">Putative thymidine phosphorylase</fullName>
            <ecNumber evidence="11">2.4.2.4</ecNumber>
        </recommendedName>
        <alternativeName>
            <fullName evidence="11">TdRPase</fullName>
        </alternativeName>
    </domain>
    <domain>
        <recommendedName>
            <fullName evidence="12">Ribose 1,5-bisphosphate phosphokinase PhnN</fullName>
            <ecNumber evidence="12">2.7.4.23</ecNumber>
        </recommendedName>
        <alternativeName>
            <fullName evidence="12">Ribose 1,5-bisphosphokinase</fullName>
        </alternativeName>
    </domain>
</protein>
<proteinExistence type="inferred from homology"/>
<dbReference type="InterPro" id="IPR036566">
    <property type="entry name" value="PYNP-like_C_sf"/>
</dbReference>
<keyword evidence="14" id="KW-0418">Kinase</keyword>
<dbReference type="SMART" id="SM00941">
    <property type="entry name" value="PYNP_C"/>
    <property type="match status" value="1"/>
</dbReference>
<dbReference type="NCBIfam" id="TIGR02645">
    <property type="entry name" value="ARCH_P_rylase"/>
    <property type="match status" value="1"/>
</dbReference>
<evidence type="ECO:0000256" key="11">
    <source>
        <dbReference type="HAMAP-Rule" id="MF_00703"/>
    </source>
</evidence>
<organism evidence="14 15">
    <name type="scientific">Rhodoplanes elegans</name>
    <dbReference type="NCBI Taxonomy" id="29408"/>
    <lineage>
        <taxon>Bacteria</taxon>
        <taxon>Pseudomonadati</taxon>
        <taxon>Pseudomonadota</taxon>
        <taxon>Alphaproteobacteria</taxon>
        <taxon>Hyphomicrobiales</taxon>
        <taxon>Nitrobacteraceae</taxon>
        <taxon>Rhodoplanes</taxon>
    </lineage>
</organism>